<evidence type="ECO:0000256" key="12">
    <source>
        <dbReference type="ARBA" id="ARBA00022958"/>
    </source>
</evidence>
<evidence type="ECO:0000256" key="15">
    <source>
        <dbReference type="ARBA" id="ARBA00040883"/>
    </source>
</evidence>
<feature type="active site" description="Proton acceptor" evidence="16">
    <location>
        <position position="98"/>
    </location>
</feature>
<keyword evidence="16" id="KW-0479">Metal-binding</keyword>
<evidence type="ECO:0000256" key="16">
    <source>
        <dbReference type="HAMAP-Rule" id="MF_01274"/>
    </source>
</evidence>
<feature type="binding site" evidence="16">
    <location>
        <position position="122"/>
    </location>
    <ligand>
        <name>ATP</name>
        <dbReference type="ChEBI" id="CHEBI:30616"/>
    </ligand>
</feature>
<gene>
    <name evidence="16" type="primary">coaX</name>
    <name evidence="17" type="ORF">EMK97_09895</name>
</gene>
<feature type="binding site" evidence="16">
    <location>
        <position position="174"/>
    </location>
    <ligand>
        <name>substrate</name>
    </ligand>
</feature>
<feature type="binding site" evidence="16">
    <location>
        <begin position="96"/>
        <end position="99"/>
    </location>
    <ligand>
        <name>substrate</name>
    </ligand>
</feature>
<comment type="similarity">
    <text evidence="14 16">Belongs to the type III pantothenate kinase family.</text>
</comment>
<evidence type="ECO:0000256" key="2">
    <source>
        <dbReference type="ARBA" id="ARBA00001958"/>
    </source>
</evidence>
<dbReference type="PANTHER" id="PTHR34265">
    <property type="entry name" value="TYPE III PANTOTHENATE KINASE"/>
    <property type="match status" value="1"/>
</dbReference>
<comment type="cofactor">
    <cofactor evidence="2">
        <name>K(+)</name>
        <dbReference type="ChEBI" id="CHEBI:29103"/>
    </cofactor>
</comment>
<dbReference type="OrthoDB" id="9781305at2"/>
<keyword evidence="8 16" id="KW-0808">Transferase</keyword>
<dbReference type="PANTHER" id="PTHR34265:SF1">
    <property type="entry name" value="TYPE III PANTOTHENATE KINASE"/>
    <property type="match status" value="1"/>
</dbReference>
<dbReference type="GO" id="GO:0005524">
    <property type="term" value="F:ATP binding"/>
    <property type="evidence" value="ECO:0007669"/>
    <property type="project" value="UniProtKB-UniRule"/>
</dbReference>
<keyword evidence="7 16" id="KW-0963">Cytoplasm</keyword>
<protein>
    <recommendedName>
        <fullName evidence="15 16">Type III pantothenate kinase</fullName>
        <ecNumber evidence="6 16">2.7.1.33</ecNumber>
    </recommendedName>
    <alternativeName>
        <fullName evidence="16">PanK-III</fullName>
    </alternativeName>
    <alternativeName>
        <fullName evidence="16">Pantothenic acid kinase</fullName>
    </alternativeName>
</protein>
<evidence type="ECO:0000256" key="8">
    <source>
        <dbReference type="ARBA" id="ARBA00022679"/>
    </source>
</evidence>
<keyword evidence="11 16" id="KW-0067">ATP-binding</keyword>
<keyword evidence="9 16" id="KW-0547">Nucleotide-binding</keyword>
<dbReference type="HAMAP" id="MF_01274">
    <property type="entry name" value="Pantothen_kinase_3"/>
    <property type="match status" value="1"/>
</dbReference>
<comment type="pathway">
    <text evidence="4 16">Cofactor biosynthesis; coenzyme A biosynthesis; CoA from (R)-pantothenate: step 1/5.</text>
</comment>
<keyword evidence="12 16" id="KW-0630">Potassium</keyword>
<sequence length="240" mass="26183">MNALIDIGNSRAKYTLYHLRQYGDIQVVANEQFDQQYFNQHFLAVEGVIVASVANELLVDALHLWCKQNNKSFKQVVSEQQKANLCSAYDKPESLGVDRWLALVAVSNIYPQQNCLIVDAGTATTIDLLTADGQHQGGYILAGIDTLYSAVLSDTTLVHAEKSTQATLAFGKNTSANVNNACWAATIGAINVAIEQAEQLAKLDKVIITGGNAHKLQQHLQLPSEHVANLIFQGLATYIE</sequence>
<evidence type="ECO:0000256" key="11">
    <source>
        <dbReference type="ARBA" id="ARBA00022840"/>
    </source>
</evidence>
<accession>A0A4P6P4X2</accession>
<dbReference type="InterPro" id="IPR004619">
    <property type="entry name" value="Type_III_PanK"/>
</dbReference>
<evidence type="ECO:0000313" key="17">
    <source>
        <dbReference type="EMBL" id="QBG35998.1"/>
    </source>
</evidence>
<dbReference type="Pfam" id="PF03309">
    <property type="entry name" value="Pan_kinase"/>
    <property type="match status" value="1"/>
</dbReference>
<dbReference type="RefSeq" id="WP_130601720.1">
    <property type="nucleotide sequence ID" value="NZ_CP034759.1"/>
</dbReference>
<evidence type="ECO:0000313" key="18">
    <source>
        <dbReference type="Proteomes" id="UP000290244"/>
    </source>
</evidence>
<dbReference type="CDD" id="cd24015">
    <property type="entry name" value="ASKHA_NBD_PanK-III"/>
    <property type="match status" value="1"/>
</dbReference>
<comment type="subunit">
    <text evidence="5 16">Homodimer.</text>
</comment>
<feature type="binding site" evidence="16">
    <location>
        <position position="119"/>
    </location>
    <ligand>
        <name>K(+)</name>
        <dbReference type="ChEBI" id="CHEBI:29103"/>
    </ligand>
</feature>
<keyword evidence="10 16" id="KW-0418">Kinase</keyword>
<feature type="binding site" evidence="16">
    <location>
        <position position="89"/>
    </location>
    <ligand>
        <name>substrate</name>
    </ligand>
</feature>
<dbReference type="GO" id="GO:0015937">
    <property type="term" value="P:coenzyme A biosynthetic process"/>
    <property type="evidence" value="ECO:0007669"/>
    <property type="project" value="UniProtKB-UniRule"/>
</dbReference>
<dbReference type="UniPathway" id="UPA00241">
    <property type="reaction ID" value="UER00352"/>
</dbReference>
<dbReference type="GO" id="GO:0004594">
    <property type="term" value="F:pantothenate kinase activity"/>
    <property type="evidence" value="ECO:0007669"/>
    <property type="project" value="UniProtKB-UniRule"/>
</dbReference>
<comment type="catalytic activity">
    <reaction evidence="1 16">
        <text>(R)-pantothenate + ATP = (R)-4'-phosphopantothenate + ADP + H(+)</text>
        <dbReference type="Rhea" id="RHEA:16373"/>
        <dbReference type="ChEBI" id="CHEBI:10986"/>
        <dbReference type="ChEBI" id="CHEBI:15378"/>
        <dbReference type="ChEBI" id="CHEBI:29032"/>
        <dbReference type="ChEBI" id="CHEBI:30616"/>
        <dbReference type="ChEBI" id="CHEBI:456216"/>
        <dbReference type="EC" id="2.7.1.33"/>
    </reaction>
</comment>
<dbReference type="NCBIfam" id="TIGR00671">
    <property type="entry name" value="baf"/>
    <property type="match status" value="1"/>
</dbReference>
<dbReference type="GO" id="GO:0046872">
    <property type="term" value="F:metal ion binding"/>
    <property type="evidence" value="ECO:0007669"/>
    <property type="project" value="UniProtKB-KW"/>
</dbReference>
<evidence type="ECO:0000256" key="10">
    <source>
        <dbReference type="ARBA" id="ARBA00022777"/>
    </source>
</evidence>
<evidence type="ECO:0000256" key="6">
    <source>
        <dbReference type="ARBA" id="ARBA00012102"/>
    </source>
</evidence>
<dbReference type="EMBL" id="CP034759">
    <property type="protein sequence ID" value="QBG35998.1"/>
    <property type="molecule type" value="Genomic_DNA"/>
</dbReference>
<keyword evidence="18" id="KW-1185">Reference proteome</keyword>
<comment type="subcellular location">
    <subcellularLocation>
        <location evidence="3 16">Cytoplasm</location>
    </subcellularLocation>
</comment>
<evidence type="ECO:0000256" key="14">
    <source>
        <dbReference type="ARBA" id="ARBA00038036"/>
    </source>
</evidence>
<dbReference type="KEGG" id="lsd:EMK97_09895"/>
<dbReference type="EC" id="2.7.1.33" evidence="6 16"/>
<evidence type="ECO:0000256" key="3">
    <source>
        <dbReference type="ARBA" id="ARBA00004496"/>
    </source>
</evidence>
<evidence type="ECO:0000256" key="1">
    <source>
        <dbReference type="ARBA" id="ARBA00001206"/>
    </source>
</evidence>
<evidence type="ECO:0000256" key="9">
    <source>
        <dbReference type="ARBA" id="ARBA00022741"/>
    </source>
</evidence>
<dbReference type="Gene3D" id="3.30.420.40">
    <property type="match status" value="2"/>
</dbReference>
<keyword evidence="13 16" id="KW-0173">Coenzyme A biosynthesis</keyword>
<dbReference type="SUPFAM" id="SSF53067">
    <property type="entry name" value="Actin-like ATPase domain"/>
    <property type="match status" value="2"/>
</dbReference>
<dbReference type="AlphaFoldDB" id="A0A4P6P4X2"/>
<organism evidence="17 18">
    <name type="scientific">Litorilituus sediminis</name>
    <dbReference type="NCBI Taxonomy" id="718192"/>
    <lineage>
        <taxon>Bacteria</taxon>
        <taxon>Pseudomonadati</taxon>
        <taxon>Pseudomonadota</taxon>
        <taxon>Gammaproteobacteria</taxon>
        <taxon>Alteromonadales</taxon>
        <taxon>Colwelliaceae</taxon>
        <taxon>Litorilituus</taxon>
    </lineage>
</organism>
<dbReference type="InterPro" id="IPR043129">
    <property type="entry name" value="ATPase_NBD"/>
</dbReference>
<reference evidence="17 18" key="1">
    <citation type="submission" date="2018-12" db="EMBL/GenBank/DDBJ databases">
        <title>Complete genome of Litorilituus sediminis.</title>
        <authorList>
            <person name="Liu A."/>
            <person name="Rong J."/>
        </authorList>
    </citation>
    <scope>NUCLEOTIDE SEQUENCE [LARGE SCALE GENOMIC DNA]</scope>
    <source>
        <strain evidence="17 18">JCM 17549</strain>
    </source>
</reference>
<evidence type="ECO:0000256" key="7">
    <source>
        <dbReference type="ARBA" id="ARBA00022490"/>
    </source>
</evidence>
<proteinExistence type="inferred from homology"/>
<evidence type="ECO:0000256" key="4">
    <source>
        <dbReference type="ARBA" id="ARBA00005225"/>
    </source>
</evidence>
<comment type="cofactor">
    <cofactor evidence="16">
        <name>NH4(+)</name>
        <dbReference type="ChEBI" id="CHEBI:28938"/>
    </cofactor>
    <cofactor evidence="16">
        <name>K(+)</name>
        <dbReference type="ChEBI" id="CHEBI:29103"/>
    </cofactor>
    <text evidence="16">A monovalent cation. Ammonium or potassium.</text>
</comment>
<evidence type="ECO:0000256" key="5">
    <source>
        <dbReference type="ARBA" id="ARBA00011738"/>
    </source>
</evidence>
<feature type="binding site" evidence="16">
    <location>
        <begin position="6"/>
        <end position="13"/>
    </location>
    <ligand>
        <name>ATP</name>
        <dbReference type="ChEBI" id="CHEBI:30616"/>
    </ligand>
</feature>
<name>A0A4P6P4X2_9GAMM</name>
<evidence type="ECO:0000256" key="13">
    <source>
        <dbReference type="ARBA" id="ARBA00022993"/>
    </source>
</evidence>
<dbReference type="GO" id="GO:0005737">
    <property type="term" value="C:cytoplasm"/>
    <property type="evidence" value="ECO:0007669"/>
    <property type="project" value="UniProtKB-SubCell"/>
</dbReference>
<dbReference type="Proteomes" id="UP000290244">
    <property type="component" value="Chromosome"/>
</dbReference>
<comment type="function">
    <text evidence="16">Catalyzes the phosphorylation of pantothenate (Pan), the first step in CoA biosynthesis.</text>
</comment>